<evidence type="ECO:0000256" key="2">
    <source>
        <dbReference type="SAM" id="MobiDB-lite"/>
    </source>
</evidence>
<organism evidence="4 5">
    <name type="scientific">Pendulispora brunnea</name>
    <dbReference type="NCBI Taxonomy" id="2905690"/>
    <lineage>
        <taxon>Bacteria</taxon>
        <taxon>Pseudomonadati</taxon>
        <taxon>Myxococcota</taxon>
        <taxon>Myxococcia</taxon>
        <taxon>Myxococcales</taxon>
        <taxon>Sorangiineae</taxon>
        <taxon>Pendulisporaceae</taxon>
        <taxon>Pendulispora</taxon>
    </lineage>
</organism>
<dbReference type="Pfam" id="PF04984">
    <property type="entry name" value="Phage_sheath_1"/>
    <property type="match status" value="1"/>
</dbReference>
<feature type="compositionally biased region" description="Pro residues" evidence="2">
    <location>
        <begin position="379"/>
        <end position="401"/>
    </location>
</feature>
<proteinExistence type="inferred from homology"/>
<reference evidence="4 5" key="1">
    <citation type="submission" date="2021-12" db="EMBL/GenBank/DDBJ databases">
        <title>Discovery of the Pendulisporaceae a myxobacterial family with distinct sporulation behavior and unique specialized metabolism.</title>
        <authorList>
            <person name="Garcia R."/>
            <person name="Popoff A."/>
            <person name="Bader C.D."/>
            <person name="Loehr J."/>
            <person name="Walesch S."/>
            <person name="Walt C."/>
            <person name="Boldt J."/>
            <person name="Bunk B."/>
            <person name="Haeckl F.J.F.P.J."/>
            <person name="Gunesch A.P."/>
            <person name="Birkelbach J."/>
            <person name="Nuebel U."/>
            <person name="Pietschmann T."/>
            <person name="Bach T."/>
            <person name="Mueller R."/>
        </authorList>
    </citation>
    <scope>NUCLEOTIDE SEQUENCE [LARGE SCALE GENOMIC DNA]</scope>
    <source>
        <strain evidence="4 5">MSr12523</strain>
    </source>
</reference>
<dbReference type="InterPro" id="IPR052042">
    <property type="entry name" value="Tail_sheath_structural"/>
</dbReference>
<dbReference type="Proteomes" id="UP001379533">
    <property type="component" value="Chromosome"/>
</dbReference>
<dbReference type="PANTHER" id="PTHR35861:SF1">
    <property type="entry name" value="PHAGE TAIL SHEATH PROTEIN"/>
    <property type="match status" value="1"/>
</dbReference>
<feature type="region of interest" description="Disordered" evidence="2">
    <location>
        <begin position="370"/>
        <end position="414"/>
    </location>
</feature>
<evidence type="ECO:0000313" key="4">
    <source>
        <dbReference type="EMBL" id="WXA99312.1"/>
    </source>
</evidence>
<accession>A0ABZ2KKX9</accession>
<dbReference type="EMBL" id="CP089982">
    <property type="protein sequence ID" value="WXA99312.1"/>
    <property type="molecule type" value="Genomic_DNA"/>
</dbReference>
<dbReference type="Gene3D" id="3.40.50.11780">
    <property type="match status" value="2"/>
</dbReference>
<feature type="domain" description="Tail sheath protein subtilisin-like" evidence="3">
    <location>
        <begin position="417"/>
        <end position="569"/>
    </location>
</feature>
<dbReference type="InterPro" id="IPR035089">
    <property type="entry name" value="Phage_sheath_subtilisin"/>
</dbReference>
<sequence>MSLAPGIAFVRAERPQDADALRADIVGFAGIFERGPLLVASRIEDLGEFRATFGDLVPIAGATEDQRTREPQLRAHRGFALTPLAVHGFFQNGGGTCILFRLASPKMRASSAYVRDFATGATIGLGASSAGSWSEGLELQIPIVVRKRAAIAKFPFEAPGFSAGDLVRVFGKDGSLAFGRLVPAEAGGLELSPSAATKELRTIESIDPTVHVTLRDARGGVTERFRNLSLLPEGPRAIWRFFAAKEPLGPSLQPEVPPAWLPLDDALALALRLQAPGESALLRSEAPRAWPSGASTVLERPWAAREGRLPEGADGAMVRIVLRGGDDGTGAIDRAAFEAAMAVLASHPAPSIVSIPELMLPFSAQLDPCGELPTDIPIEKPPAAPPPPCAEPSPPPAPPSGSKPRPGVEGEIDNRMPDFAASVPRLQEELLSALGATQEGRERIALIDPLPSLSTRGAIARAHELGTSGNEQPGGSLGAMFYPWVHAIRARSDAGETVFLPACGHIAGIMARTTRERGPSARFANERLEGVAASERALSEQERADLNDGQVSAVASFAGRGVLVYGARSLFAGIGPQKYVPAARVVAFVRRMLRVTGETLVFEPNDPFLWIHVRITLEASLHELFLQGAFAGATPNTSYAVRCDETTNPPDSVALGRVIAEVDIAPSVPLEFLTIRVGFSRDGSEVLDLTGPRRPEVA</sequence>
<keyword evidence="5" id="KW-1185">Reference proteome</keyword>
<dbReference type="PANTHER" id="PTHR35861">
    <property type="match status" value="1"/>
</dbReference>
<name>A0ABZ2KKX9_9BACT</name>
<comment type="similarity">
    <text evidence="1">Belongs to the myoviridae tail sheath protein family.</text>
</comment>
<protein>
    <submittedName>
        <fullName evidence="4">Phage tail sheath subtilisin-like domain-containing protein</fullName>
    </submittedName>
</protein>
<evidence type="ECO:0000313" key="5">
    <source>
        <dbReference type="Proteomes" id="UP001379533"/>
    </source>
</evidence>
<gene>
    <name evidence="4" type="ORF">LZC95_21135</name>
</gene>
<evidence type="ECO:0000259" key="3">
    <source>
        <dbReference type="Pfam" id="PF04984"/>
    </source>
</evidence>
<dbReference type="RefSeq" id="WP_394849946.1">
    <property type="nucleotide sequence ID" value="NZ_CP089982.1"/>
</dbReference>
<evidence type="ECO:0000256" key="1">
    <source>
        <dbReference type="ARBA" id="ARBA00008005"/>
    </source>
</evidence>